<evidence type="ECO:0000256" key="3">
    <source>
        <dbReference type="ARBA" id="ARBA00022777"/>
    </source>
</evidence>
<keyword evidence="1" id="KW-0808">Transferase</keyword>
<dbReference type="GO" id="GO:0005829">
    <property type="term" value="C:cytosol"/>
    <property type="evidence" value="ECO:0007669"/>
    <property type="project" value="TreeGrafter"/>
</dbReference>
<gene>
    <name evidence="9" type="ORF">FS935_20920</name>
</gene>
<dbReference type="GO" id="GO:0005524">
    <property type="term" value="F:ATP binding"/>
    <property type="evidence" value="ECO:0007669"/>
    <property type="project" value="UniProtKB-UniRule"/>
</dbReference>
<evidence type="ECO:0000256" key="1">
    <source>
        <dbReference type="ARBA" id="ARBA00022679"/>
    </source>
</evidence>
<reference evidence="9 10" key="1">
    <citation type="journal article" date="2005" name="Int. J. Syst. Evol. Microbiol.">
        <title>Bacillus litoralis sp. nov., isolated from a tidal flat of the Yellow Sea in Korea.</title>
        <authorList>
            <person name="Yoon J.H."/>
            <person name="Oh T.K."/>
        </authorList>
    </citation>
    <scope>NUCLEOTIDE SEQUENCE [LARGE SCALE GENOMIC DNA]</scope>
    <source>
        <strain evidence="9 10">SW-211</strain>
    </source>
</reference>
<dbReference type="Proteomes" id="UP000321363">
    <property type="component" value="Unassembled WGS sequence"/>
</dbReference>
<dbReference type="SUPFAM" id="SSF56112">
    <property type="entry name" value="Protein kinase-like (PK-like)"/>
    <property type="match status" value="1"/>
</dbReference>
<dbReference type="InterPro" id="IPR045269">
    <property type="entry name" value="Atg1-like"/>
</dbReference>
<dbReference type="RefSeq" id="WP_146950605.1">
    <property type="nucleotide sequence ID" value="NZ_VOQF01000020.1"/>
</dbReference>
<dbReference type="PROSITE" id="PS50011">
    <property type="entry name" value="PROTEIN_KINASE_DOM"/>
    <property type="match status" value="1"/>
</dbReference>
<sequence length="340" mass="38438">MMNQACNFSPGSRIIGKWNGKAYIIIRLLGQGATGNVYLADSGGREVAVKLSENSMAITSEVNVLKHFSKVQGTSLGPSLLDVDDWKSGSQKMISFYVMEYIQGKTLLDFINERGIEWTDVLVLQLLSNLEKLHQQGWIFGDLKPDNLIISGPPPKIRCIDVGGTTQQGRAIKEFTEFFDRGYWGLGSRRAEPTYDLFSVAMIIINAAYPKRFSRKSDGEGENQLLAVIQQHPFLLKHREVLRKAILGNYNSASEMKNDFIDLLSEKTKQPATNQQTYKTKVPKQTQANRTQHKQQRASTSRNQVKKKKKLKKTSGFVETLIILISVFLIYSLYVYHILL</sequence>
<proteinExistence type="predicted"/>
<evidence type="ECO:0000313" key="10">
    <source>
        <dbReference type="Proteomes" id="UP000321363"/>
    </source>
</evidence>
<dbReference type="Pfam" id="PF00069">
    <property type="entry name" value="Pkinase"/>
    <property type="match status" value="1"/>
</dbReference>
<dbReference type="PANTHER" id="PTHR24348:SF22">
    <property type="entry name" value="NON-SPECIFIC SERINE_THREONINE PROTEIN KINASE"/>
    <property type="match status" value="1"/>
</dbReference>
<evidence type="ECO:0000256" key="6">
    <source>
        <dbReference type="SAM" id="MobiDB-lite"/>
    </source>
</evidence>
<evidence type="ECO:0000256" key="5">
    <source>
        <dbReference type="PROSITE-ProRule" id="PRU10141"/>
    </source>
</evidence>
<feature type="region of interest" description="Disordered" evidence="6">
    <location>
        <begin position="271"/>
        <end position="309"/>
    </location>
</feature>
<dbReference type="EMBL" id="VOQF01000020">
    <property type="protein sequence ID" value="TXC85019.1"/>
    <property type="molecule type" value="Genomic_DNA"/>
</dbReference>
<evidence type="ECO:0000313" key="9">
    <source>
        <dbReference type="EMBL" id="TXC85019.1"/>
    </source>
</evidence>
<dbReference type="OrthoDB" id="583109at2"/>
<dbReference type="Gene3D" id="1.10.510.10">
    <property type="entry name" value="Transferase(Phosphotransferase) domain 1"/>
    <property type="match status" value="1"/>
</dbReference>
<keyword evidence="2 5" id="KW-0547">Nucleotide-binding</keyword>
<keyword evidence="7" id="KW-0472">Membrane</keyword>
<evidence type="ECO:0000259" key="8">
    <source>
        <dbReference type="PROSITE" id="PS50011"/>
    </source>
</evidence>
<feature type="domain" description="Protein kinase" evidence="8">
    <location>
        <begin position="23"/>
        <end position="273"/>
    </location>
</feature>
<dbReference type="InterPro" id="IPR011009">
    <property type="entry name" value="Kinase-like_dom_sf"/>
</dbReference>
<keyword evidence="7" id="KW-1133">Transmembrane helix</keyword>
<dbReference type="GO" id="GO:0000407">
    <property type="term" value="C:phagophore assembly site"/>
    <property type="evidence" value="ECO:0007669"/>
    <property type="project" value="TreeGrafter"/>
</dbReference>
<feature type="binding site" evidence="5">
    <location>
        <position position="50"/>
    </location>
    <ligand>
        <name>ATP</name>
        <dbReference type="ChEBI" id="CHEBI:30616"/>
    </ligand>
</feature>
<feature type="compositionally biased region" description="Polar residues" evidence="6">
    <location>
        <begin position="271"/>
        <end position="290"/>
    </location>
</feature>
<dbReference type="SMART" id="SM00220">
    <property type="entry name" value="S_TKc"/>
    <property type="match status" value="1"/>
</dbReference>
<accession>A0A5C6VJK2</accession>
<dbReference type="AlphaFoldDB" id="A0A5C6VJK2"/>
<dbReference type="GO" id="GO:0005776">
    <property type="term" value="C:autophagosome"/>
    <property type="evidence" value="ECO:0007669"/>
    <property type="project" value="TreeGrafter"/>
</dbReference>
<organism evidence="9 10">
    <name type="scientific">Metabacillus litoralis</name>
    <dbReference type="NCBI Taxonomy" id="152268"/>
    <lineage>
        <taxon>Bacteria</taxon>
        <taxon>Bacillati</taxon>
        <taxon>Bacillota</taxon>
        <taxon>Bacilli</taxon>
        <taxon>Bacillales</taxon>
        <taxon>Bacillaceae</taxon>
        <taxon>Metabacillus</taxon>
    </lineage>
</organism>
<name>A0A5C6VJK2_9BACI</name>
<dbReference type="GO" id="GO:0016020">
    <property type="term" value="C:membrane"/>
    <property type="evidence" value="ECO:0007669"/>
    <property type="project" value="TreeGrafter"/>
</dbReference>
<dbReference type="InterPro" id="IPR000719">
    <property type="entry name" value="Prot_kinase_dom"/>
</dbReference>
<protein>
    <submittedName>
        <fullName evidence="9">Protein kinase family protein</fullName>
    </submittedName>
</protein>
<keyword evidence="10" id="KW-1185">Reference proteome</keyword>
<keyword evidence="7" id="KW-0812">Transmembrane</keyword>
<dbReference type="InterPro" id="IPR017441">
    <property type="entry name" value="Protein_kinase_ATP_BS"/>
</dbReference>
<comment type="caution">
    <text evidence="9">The sequence shown here is derived from an EMBL/GenBank/DDBJ whole genome shotgun (WGS) entry which is preliminary data.</text>
</comment>
<dbReference type="PROSITE" id="PS00107">
    <property type="entry name" value="PROTEIN_KINASE_ATP"/>
    <property type="match status" value="1"/>
</dbReference>
<evidence type="ECO:0000256" key="4">
    <source>
        <dbReference type="ARBA" id="ARBA00022840"/>
    </source>
</evidence>
<dbReference type="GO" id="GO:0004674">
    <property type="term" value="F:protein serine/threonine kinase activity"/>
    <property type="evidence" value="ECO:0007669"/>
    <property type="project" value="InterPro"/>
</dbReference>
<evidence type="ECO:0000256" key="2">
    <source>
        <dbReference type="ARBA" id="ARBA00022741"/>
    </source>
</evidence>
<dbReference type="PANTHER" id="PTHR24348">
    <property type="entry name" value="SERINE/THREONINE-PROTEIN KINASE UNC-51-RELATED"/>
    <property type="match status" value="1"/>
</dbReference>
<keyword evidence="4 5" id="KW-0067">ATP-binding</keyword>
<keyword evidence="3 9" id="KW-0418">Kinase</keyword>
<feature type="transmembrane region" description="Helical" evidence="7">
    <location>
        <begin position="316"/>
        <end position="339"/>
    </location>
</feature>
<evidence type="ECO:0000256" key="7">
    <source>
        <dbReference type="SAM" id="Phobius"/>
    </source>
</evidence>